<evidence type="ECO:0000256" key="2">
    <source>
        <dbReference type="SAM" id="Phobius"/>
    </source>
</evidence>
<evidence type="ECO:0000313" key="4">
    <source>
        <dbReference type="EMBL" id="KAJ7636392.1"/>
    </source>
</evidence>
<comment type="caution">
    <text evidence="4">The sequence shown here is derived from an EMBL/GenBank/DDBJ whole genome shotgun (WGS) entry which is preliminary data.</text>
</comment>
<dbReference type="EMBL" id="JARKIF010000006">
    <property type="protein sequence ID" value="KAJ7636392.1"/>
    <property type="molecule type" value="Genomic_DNA"/>
</dbReference>
<feature type="signal peptide" evidence="3">
    <location>
        <begin position="1"/>
        <end position="23"/>
    </location>
</feature>
<proteinExistence type="predicted"/>
<sequence length="182" mass="19920">MPPCFNSRRMLAFLSFFIAFTTALPTSEINAHTETSTDAGSEADIRQAADELKLFHTLQRSTLAPEALTIAFFLLLAVLLLALAAALPKLCTLLVSVVAQRRTDETLERWRVEREVLRCERDLMLMAAGLGLDVPPVRLPGPPPPYTPRPPAYSDEPESSEEEEEEESGKVALPSSSQGGDP</sequence>
<evidence type="ECO:0008006" key="6">
    <source>
        <dbReference type="Google" id="ProtNLM"/>
    </source>
</evidence>
<keyword evidence="2" id="KW-1133">Transmembrane helix</keyword>
<feature type="transmembrane region" description="Helical" evidence="2">
    <location>
        <begin position="70"/>
        <end position="99"/>
    </location>
</feature>
<dbReference type="AlphaFoldDB" id="A0AAD7FS65"/>
<accession>A0AAD7FS65</accession>
<reference evidence="4" key="1">
    <citation type="submission" date="2023-03" db="EMBL/GenBank/DDBJ databases">
        <title>Massive genome expansion in bonnet fungi (Mycena s.s.) driven by repeated elements and novel gene families across ecological guilds.</title>
        <authorList>
            <consortium name="Lawrence Berkeley National Laboratory"/>
            <person name="Harder C.B."/>
            <person name="Miyauchi S."/>
            <person name="Viragh M."/>
            <person name="Kuo A."/>
            <person name="Thoen E."/>
            <person name="Andreopoulos B."/>
            <person name="Lu D."/>
            <person name="Skrede I."/>
            <person name="Drula E."/>
            <person name="Henrissat B."/>
            <person name="Morin E."/>
            <person name="Kohler A."/>
            <person name="Barry K."/>
            <person name="LaButti K."/>
            <person name="Morin E."/>
            <person name="Salamov A."/>
            <person name="Lipzen A."/>
            <person name="Mereny Z."/>
            <person name="Hegedus B."/>
            <person name="Baldrian P."/>
            <person name="Stursova M."/>
            <person name="Weitz H."/>
            <person name="Taylor A."/>
            <person name="Grigoriev I.V."/>
            <person name="Nagy L.G."/>
            <person name="Martin F."/>
            <person name="Kauserud H."/>
        </authorList>
    </citation>
    <scope>NUCLEOTIDE SEQUENCE</scope>
    <source>
        <strain evidence="4">9284</strain>
    </source>
</reference>
<feature type="region of interest" description="Disordered" evidence="1">
    <location>
        <begin position="134"/>
        <end position="182"/>
    </location>
</feature>
<protein>
    <recommendedName>
        <fullName evidence="6">Transmembrane protein</fullName>
    </recommendedName>
</protein>
<evidence type="ECO:0000256" key="3">
    <source>
        <dbReference type="SAM" id="SignalP"/>
    </source>
</evidence>
<keyword evidence="2" id="KW-0472">Membrane</keyword>
<name>A0AAD7FS65_9AGAR</name>
<evidence type="ECO:0000256" key="1">
    <source>
        <dbReference type="SAM" id="MobiDB-lite"/>
    </source>
</evidence>
<gene>
    <name evidence="4" type="ORF">FB45DRAFT_906544</name>
</gene>
<organism evidence="4 5">
    <name type="scientific">Roridomyces roridus</name>
    <dbReference type="NCBI Taxonomy" id="1738132"/>
    <lineage>
        <taxon>Eukaryota</taxon>
        <taxon>Fungi</taxon>
        <taxon>Dikarya</taxon>
        <taxon>Basidiomycota</taxon>
        <taxon>Agaricomycotina</taxon>
        <taxon>Agaricomycetes</taxon>
        <taxon>Agaricomycetidae</taxon>
        <taxon>Agaricales</taxon>
        <taxon>Marasmiineae</taxon>
        <taxon>Mycenaceae</taxon>
        <taxon>Roridomyces</taxon>
    </lineage>
</organism>
<feature type="chain" id="PRO_5041993088" description="Transmembrane protein" evidence="3">
    <location>
        <begin position="24"/>
        <end position="182"/>
    </location>
</feature>
<keyword evidence="3" id="KW-0732">Signal</keyword>
<dbReference type="Proteomes" id="UP001221142">
    <property type="component" value="Unassembled WGS sequence"/>
</dbReference>
<evidence type="ECO:0000313" key="5">
    <source>
        <dbReference type="Proteomes" id="UP001221142"/>
    </source>
</evidence>
<feature type="compositionally biased region" description="Pro residues" evidence="1">
    <location>
        <begin position="137"/>
        <end position="151"/>
    </location>
</feature>
<feature type="compositionally biased region" description="Acidic residues" evidence="1">
    <location>
        <begin position="155"/>
        <end position="167"/>
    </location>
</feature>
<keyword evidence="5" id="KW-1185">Reference proteome</keyword>
<keyword evidence="2" id="KW-0812">Transmembrane</keyword>